<keyword evidence="2 8" id="KW-0223">Dioxygenase</keyword>
<dbReference type="PANTHER" id="PTHR16557:SF2">
    <property type="entry name" value="NUCLEIC ACID DIOXYGENASE ALKBH1"/>
    <property type="match status" value="1"/>
</dbReference>
<keyword evidence="3" id="KW-0560">Oxidoreductase</keyword>
<feature type="compositionally biased region" description="Low complexity" evidence="6">
    <location>
        <begin position="205"/>
        <end position="220"/>
    </location>
</feature>
<dbReference type="InterPro" id="IPR027450">
    <property type="entry name" value="AlkB-like"/>
</dbReference>
<feature type="compositionally biased region" description="Low complexity" evidence="6">
    <location>
        <begin position="176"/>
        <end position="196"/>
    </location>
</feature>
<gene>
    <name evidence="8" type="ORF">PsYK624_143440</name>
</gene>
<name>A0A9P3GMG7_9APHY</name>
<evidence type="ECO:0000256" key="5">
    <source>
        <dbReference type="PIRSR" id="PIRSR604574-2"/>
    </source>
</evidence>
<keyword evidence="4 5" id="KW-0408">Iron</keyword>
<feature type="binding site" evidence="5">
    <location>
        <position position="334"/>
    </location>
    <ligand>
        <name>Fe cation</name>
        <dbReference type="ChEBI" id="CHEBI:24875"/>
        <note>catalytic</note>
    </ligand>
</feature>
<dbReference type="PROSITE" id="PS51471">
    <property type="entry name" value="FE2OG_OXY"/>
    <property type="match status" value="1"/>
</dbReference>
<feature type="region of interest" description="Disordered" evidence="6">
    <location>
        <begin position="1"/>
        <end position="37"/>
    </location>
</feature>
<proteinExistence type="predicted"/>
<dbReference type="InterPro" id="IPR004574">
    <property type="entry name" value="Alkb"/>
</dbReference>
<dbReference type="Proteomes" id="UP000703269">
    <property type="component" value="Unassembled WGS sequence"/>
</dbReference>
<evidence type="ECO:0000256" key="4">
    <source>
        <dbReference type="ARBA" id="ARBA00023004"/>
    </source>
</evidence>
<evidence type="ECO:0000313" key="9">
    <source>
        <dbReference type="Proteomes" id="UP000703269"/>
    </source>
</evidence>
<evidence type="ECO:0000256" key="3">
    <source>
        <dbReference type="ARBA" id="ARBA00023002"/>
    </source>
</evidence>
<dbReference type="PANTHER" id="PTHR16557">
    <property type="entry name" value="ALKYLATED DNA REPAIR PROTEIN ALKB-RELATED"/>
    <property type="match status" value="1"/>
</dbReference>
<comment type="cofactor">
    <cofactor evidence="5">
        <name>Fe(2+)</name>
        <dbReference type="ChEBI" id="CHEBI:29033"/>
    </cofactor>
    <text evidence="5">Binds 1 Fe(2+) ion per subunit.</text>
</comment>
<organism evidence="8 9">
    <name type="scientific">Phanerochaete sordida</name>
    <dbReference type="NCBI Taxonomy" id="48140"/>
    <lineage>
        <taxon>Eukaryota</taxon>
        <taxon>Fungi</taxon>
        <taxon>Dikarya</taxon>
        <taxon>Basidiomycota</taxon>
        <taxon>Agaricomycotina</taxon>
        <taxon>Agaricomycetes</taxon>
        <taxon>Polyporales</taxon>
        <taxon>Phanerochaetaceae</taxon>
        <taxon>Phanerochaete</taxon>
    </lineage>
</organism>
<dbReference type="GO" id="GO:0005737">
    <property type="term" value="C:cytoplasm"/>
    <property type="evidence" value="ECO:0007669"/>
    <property type="project" value="TreeGrafter"/>
</dbReference>
<dbReference type="SUPFAM" id="SSF51197">
    <property type="entry name" value="Clavaminate synthase-like"/>
    <property type="match status" value="1"/>
</dbReference>
<dbReference type="GO" id="GO:0005634">
    <property type="term" value="C:nucleus"/>
    <property type="evidence" value="ECO:0007669"/>
    <property type="project" value="TreeGrafter"/>
</dbReference>
<evidence type="ECO:0000313" key="8">
    <source>
        <dbReference type="EMBL" id="GJE98122.1"/>
    </source>
</evidence>
<dbReference type="Gene3D" id="2.60.120.590">
    <property type="entry name" value="Alpha-ketoglutarate-dependent dioxygenase AlkB-like"/>
    <property type="match status" value="1"/>
</dbReference>
<feature type="compositionally biased region" description="Basic residues" evidence="6">
    <location>
        <begin position="17"/>
        <end position="28"/>
    </location>
</feature>
<dbReference type="GO" id="GO:0051213">
    <property type="term" value="F:dioxygenase activity"/>
    <property type="evidence" value="ECO:0007669"/>
    <property type="project" value="UniProtKB-KW"/>
</dbReference>
<protein>
    <submittedName>
        <fullName evidence="8">Alpha-ketoglutarate-dependent dioxygenase AlkB</fullName>
    </submittedName>
</protein>
<feature type="region of interest" description="Disordered" evidence="6">
    <location>
        <begin position="167"/>
        <end position="235"/>
    </location>
</feature>
<dbReference type="Pfam" id="PF13532">
    <property type="entry name" value="2OG-FeII_Oxy_2"/>
    <property type="match status" value="1"/>
</dbReference>
<sequence>MTETTSLLGPSLTPAQKKARKQHLKTTKNRPADIEDGWTPFRAAEKRFKAKWPLPDMSTVLDLHHEDMEGADEGSGEPSQRGRRDAVEWRQVDVSVDQKGKGKAYAFPRVPGLVYLPSFVSAEEQRRLVRWSLQDHAKPPNESNLDAHHVLPPEGLWNAYLRSLHDGTDNEESIQPKVSGSSSADSASPVSPASNVTNGPRTLIANPPASPSLLATLLTLPTPPPTPSPNAKPCSPAALVPKLRWANIGWHYHWGNKQYDFTRGRGGGVADVYRAVCMRAVRGVDWESVYSGEGSAEGEKEPFEEWKTWPEEYEPDAGIVNFYQTRDTLMAHVDRSELCATSPLVSISLGCSAIFLIGGPTRDTEPIPILLRSGDVLIMSGPCRRAYHGVPRILEDTCPTYLLQGHTGQDGEGDEWKPYADYMRNARINVNVRQVFPRGFDPGLPAA</sequence>
<evidence type="ECO:0000256" key="1">
    <source>
        <dbReference type="ARBA" id="ARBA00022723"/>
    </source>
</evidence>
<dbReference type="InterPro" id="IPR037151">
    <property type="entry name" value="AlkB-like_sf"/>
</dbReference>
<evidence type="ECO:0000259" key="7">
    <source>
        <dbReference type="PROSITE" id="PS51471"/>
    </source>
</evidence>
<dbReference type="OrthoDB" id="6614653at2759"/>
<dbReference type="EMBL" id="BPQB01000082">
    <property type="protein sequence ID" value="GJE98122.1"/>
    <property type="molecule type" value="Genomic_DNA"/>
</dbReference>
<keyword evidence="1 5" id="KW-0479">Metal-binding</keyword>
<dbReference type="InterPro" id="IPR005123">
    <property type="entry name" value="Oxoglu/Fe-dep_dioxygenase_dom"/>
</dbReference>
<feature type="binding site" evidence="5">
    <location>
        <position position="388"/>
    </location>
    <ligand>
        <name>Fe cation</name>
        <dbReference type="ChEBI" id="CHEBI:24875"/>
        <note>catalytic</note>
    </ligand>
</feature>
<accession>A0A9P3GMG7</accession>
<keyword evidence="9" id="KW-1185">Reference proteome</keyword>
<feature type="compositionally biased region" description="Pro residues" evidence="6">
    <location>
        <begin position="221"/>
        <end position="230"/>
    </location>
</feature>
<comment type="caution">
    <text evidence="8">The sequence shown here is derived from an EMBL/GenBank/DDBJ whole genome shotgun (WGS) entry which is preliminary data.</text>
</comment>
<reference evidence="8 9" key="1">
    <citation type="submission" date="2021-08" db="EMBL/GenBank/DDBJ databases">
        <title>Draft Genome Sequence of Phanerochaete sordida strain YK-624.</title>
        <authorList>
            <person name="Mori T."/>
            <person name="Dohra H."/>
            <person name="Suzuki T."/>
            <person name="Kawagishi H."/>
            <person name="Hirai H."/>
        </authorList>
    </citation>
    <scope>NUCLEOTIDE SEQUENCE [LARGE SCALE GENOMIC DNA]</scope>
    <source>
        <strain evidence="8 9">YK-624</strain>
    </source>
</reference>
<feature type="domain" description="Fe2OG dioxygenase" evidence="7">
    <location>
        <begin position="314"/>
        <end position="436"/>
    </location>
</feature>
<feature type="binding site" evidence="5">
    <location>
        <position position="332"/>
    </location>
    <ligand>
        <name>Fe cation</name>
        <dbReference type="ChEBI" id="CHEBI:24875"/>
        <note>catalytic</note>
    </ligand>
</feature>
<evidence type="ECO:0000256" key="6">
    <source>
        <dbReference type="SAM" id="MobiDB-lite"/>
    </source>
</evidence>
<dbReference type="GO" id="GO:0046872">
    <property type="term" value="F:metal ion binding"/>
    <property type="evidence" value="ECO:0007669"/>
    <property type="project" value="UniProtKB-KW"/>
</dbReference>
<dbReference type="AlphaFoldDB" id="A0A9P3GMG7"/>
<feature type="region of interest" description="Disordered" evidence="6">
    <location>
        <begin position="61"/>
        <end position="87"/>
    </location>
</feature>
<evidence type="ECO:0000256" key="2">
    <source>
        <dbReference type="ARBA" id="ARBA00022964"/>
    </source>
</evidence>